<protein>
    <recommendedName>
        <fullName evidence="1">Amidohydrolase 3 domain-containing protein</fullName>
    </recommendedName>
</protein>
<dbReference type="Proteomes" id="UP000199208">
    <property type="component" value="Unassembled WGS sequence"/>
</dbReference>
<dbReference type="AlphaFoldDB" id="A0A1G5S1N7"/>
<gene>
    <name evidence="2" type="ORF">SAMN03080599_02076</name>
</gene>
<proteinExistence type="predicted"/>
<dbReference type="EMBL" id="FMWL01000010">
    <property type="protein sequence ID" value="SCZ80047.1"/>
    <property type="molecule type" value="Genomic_DNA"/>
</dbReference>
<dbReference type="SUPFAM" id="SSF51556">
    <property type="entry name" value="Metallo-dependent hydrolases"/>
    <property type="match status" value="1"/>
</dbReference>
<name>A0A1G5S1N7_9FIRM</name>
<dbReference type="PANTHER" id="PTHR22642">
    <property type="entry name" value="IMIDAZOLONEPROPIONASE"/>
    <property type="match status" value="1"/>
</dbReference>
<accession>A0A1G5S1N7</accession>
<dbReference type="InterPro" id="IPR011059">
    <property type="entry name" value="Metal-dep_hydrolase_composite"/>
</dbReference>
<evidence type="ECO:0000259" key="1">
    <source>
        <dbReference type="Pfam" id="PF07969"/>
    </source>
</evidence>
<dbReference type="InterPro" id="IPR013108">
    <property type="entry name" value="Amidohydro_3"/>
</dbReference>
<dbReference type="Pfam" id="PF07969">
    <property type="entry name" value="Amidohydro_3"/>
    <property type="match status" value="1"/>
</dbReference>
<dbReference type="SUPFAM" id="SSF51338">
    <property type="entry name" value="Composite domain of metallo-dependent hydrolases"/>
    <property type="match status" value="1"/>
</dbReference>
<dbReference type="Gene3D" id="3.20.20.140">
    <property type="entry name" value="Metal-dependent hydrolases"/>
    <property type="match status" value="1"/>
</dbReference>
<organism evidence="2 3">
    <name type="scientific">Acidaminobacter hydrogenoformans DSM 2784</name>
    <dbReference type="NCBI Taxonomy" id="1120920"/>
    <lineage>
        <taxon>Bacteria</taxon>
        <taxon>Bacillati</taxon>
        <taxon>Bacillota</taxon>
        <taxon>Clostridia</taxon>
        <taxon>Peptostreptococcales</taxon>
        <taxon>Acidaminobacteraceae</taxon>
        <taxon>Acidaminobacter</taxon>
    </lineage>
</organism>
<evidence type="ECO:0000313" key="3">
    <source>
        <dbReference type="Proteomes" id="UP000199208"/>
    </source>
</evidence>
<dbReference type="Gene3D" id="2.30.40.10">
    <property type="entry name" value="Urease, subunit C, domain 1"/>
    <property type="match status" value="1"/>
</dbReference>
<dbReference type="Gene3D" id="3.10.310.70">
    <property type="match status" value="1"/>
</dbReference>
<dbReference type="InterPro" id="IPR033932">
    <property type="entry name" value="YtcJ-like"/>
</dbReference>
<evidence type="ECO:0000313" key="2">
    <source>
        <dbReference type="EMBL" id="SCZ80047.1"/>
    </source>
</evidence>
<reference evidence="2 3" key="1">
    <citation type="submission" date="2016-10" db="EMBL/GenBank/DDBJ databases">
        <authorList>
            <person name="de Groot N.N."/>
        </authorList>
    </citation>
    <scope>NUCLEOTIDE SEQUENCE [LARGE SCALE GENOMIC DNA]</scope>
    <source>
        <strain evidence="2 3">DSM 2784</strain>
    </source>
</reference>
<dbReference type="PANTHER" id="PTHR22642:SF2">
    <property type="entry name" value="PROTEIN LONG AFTER FAR-RED 3"/>
    <property type="match status" value="1"/>
</dbReference>
<dbReference type="CDD" id="cd01300">
    <property type="entry name" value="YtcJ_like"/>
    <property type="match status" value="1"/>
</dbReference>
<dbReference type="STRING" id="1120920.SAMN03080599_02076"/>
<dbReference type="InterPro" id="IPR032466">
    <property type="entry name" value="Metal_Hydrolase"/>
</dbReference>
<feature type="domain" description="Amidohydrolase 3" evidence="1">
    <location>
        <begin position="51"/>
        <end position="537"/>
    </location>
</feature>
<sequence length="547" mass="61095">MQREAMDLLLMGGRIYTFKEEGDTVEALGIKAGRIVFAGRLEEALKHDIKETCDLKGKTVIPGLGDSHLHLYAYCQNQTYVALDETRSMEAFKAKLIEKAKKTEPGEWIRGAGFDQTKFVENRMPTRHDLDQVSTDHPIVVRRCCLHVLVANSAAIELAKINDQTDQAFPGMIERDEKGDLTGVFREQSAKLFDDIMPDPLKTADVKKRVMAQVLQDMASKGITTIHTYAAKLWRYEESIDLYRELEEEGRLPIRVTVCKDEFFEKAQIGPQDRKPGDKTMYGAYKIFTDGSLGARTAALTVPYSDDPGNTGILCDPEVLKETVANACLRGMQPAIHAIGDRAMEATLDAIENAVKVCPELLTSPERPPFRIIHAQMVTNEHLQRLKALPIVLDIQPIFLSTDLYWIEDRLGSERLGIAYRWKSMRDEGIMMTGGSDCPVEAYDPLPGIFAAVARQDLSGYPPGGWQPHEKLSVYDAFCLFSKNIPYANGEQALLGTLETGKFSDLVVIDRDPFEIEAPEILKLKILRTMVAGEWVFDSGVIPDAGH</sequence>
<keyword evidence="3" id="KW-1185">Reference proteome</keyword>
<dbReference type="GO" id="GO:0016810">
    <property type="term" value="F:hydrolase activity, acting on carbon-nitrogen (but not peptide) bonds"/>
    <property type="evidence" value="ECO:0007669"/>
    <property type="project" value="InterPro"/>
</dbReference>
<dbReference type="RefSeq" id="WP_207646450.1">
    <property type="nucleotide sequence ID" value="NZ_FMWL01000010.1"/>
</dbReference>